<evidence type="ECO:0000256" key="5">
    <source>
        <dbReference type="ARBA" id="ARBA00022723"/>
    </source>
</evidence>
<dbReference type="SUPFAM" id="SSF81301">
    <property type="entry name" value="Nucleotidyltransferase"/>
    <property type="match status" value="1"/>
</dbReference>
<evidence type="ECO:0000313" key="11">
    <source>
        <dbReference type="EMBL" id="PXV60152.1"/>
    </source>
</evidence>
<dbReference type="InterPro" id="IPR043519">
    <property type="entry name" value="NT_sf"/>
</dbReference>
<dbReference type="EMBL" id="FMYT01000043">
    <property type="protein sequence ID" value="SDD28056.1"/>
    <property type="molecule type" value="Genomic_DNA"/>
</dbReference>
<dbReference type="EMBL" id="FNEH01000051">
    <property type="protein sequence ID" value="SDJ37496.1"/>
    <property type="molecule type" value="Genomic_DNA"/>
</dbReference>
<keyword evidence="3" id="KW-0808">Transferase</keyword>
<evidence type="ECO:0000259" key="10">
    <source>
        <dbReference type="Pfam" id="PF01909"/>
    </source>
</evidence>
<dbReference type="PANTHER" id="PTHR33571:SF14">
    <property type="entry name" value="PROTEIN ADENYLYLTRANSFERASE MJ0435-RELATED"/>
    <property type="match status" value="1"/>
</dbReference>
<accession>A0A1G6THR7</accession>
<keyword evidence="6" id="KW-0547">Nucleotide-binding</keyword>
<keyword evidence="8" id="KW-0460">Magnesium</keyword>
<sequence length="112" mass="13034">MDNKDLKKKLRKLKPILEKNYKVKSIGLFGSFARNEANEDSDIDILVEFSENIGWEFIDLKKFLEENLDREVDLVTIEALKPELKEDILRDVIYLLLSSEKCTTLPIELCTT</sequence>
<dbReference type="GO" id="GO:0005524">
    <property type="term" value="F:ATP binding"/>
    <property type="evidence" value="ECO:0007669"/>
    <property type="project" value="UniProtKB-KW"/>
</dbReference>
<evidence type="ECO:0000313" key="13">
    <source>
        <dbReference type="EMBL" id="SDJ37496.1"/>
    </source>
</evidence>
<evidence type="ECO:0000256" key="3">
    <source>
        <dbReference type="ARBA" id="ARBA00022679"/>
    </source>
</evidence>
<dbReference type="InterPro" id="IPR002934">
    <property type="entry name" value="Polymerase_NTP_transf_dom"/>
</dbReference>
<evidence type="ECO:0000256" key="7">
    <source>
        <dbReference type="ARBA" id="ARBA00022840"/>
    </source>
</evidence>
<dbReference type="CDD" id="cd05403">
    <property type="entry name" value="NT_KNTase_like"/>
    <property type="match status" value="1"/>
</dbReference>
<evidence type="ECO:0000256" key="8">
    <source>
        <dbReference type="ARBA" id="ARBA00022842"/>
    </source>
</evidence>
<evidence type="ECO:0000256" key="6">
    <source>
        <dbReference type="ARBA" id="ARBA00022741"/>
    </source>
</evidence>
<dbReference type="AlphaFoldDB" id="A0A1G6THR7"/>
<organism evidence="12 16">
    <name type="scientific">Halanaerobium congolense</name>
    <dbReference type="NCBI Taxonomy" id="54121"/>
    <lineage>
        <taxon>Bacteria</taxon>
        <taxon>Bacillati</taxon>
        <taxon>Bacillota</taxon>
        <taxon>Clostridia</taxon>
        <taxon>Halanaerobiales</taxon>
        <taxon>Halanaerobiaceae</taxon>
        <taxon>Halanaerobium</taxon>
    </lineage>
</organism>
<dbReference type="GO" id="GO:0046872">
    <property type="term" value="F:metal ion binding"/>
    <property type="evidence" value="ECO:0007669"/>
    <property type="project" value="UniProtKB-KW"/>
</dbReference>
<dbReference type="InterPro" id="IPR052038">
    <property type="entry name" value="Type-VII_TA_antitoxin"/>
</dbReference>
<dbReference type="NCBIfam" id="NF047752">
    <property type="entry name" value="MntA_antitoxin"/>
    <property type="match status" value="1"/>
</dbReference>
<name>A0A1G6THR7_9FIRM</name>
<keyword evidence="2" id="KW-1277">Toxin-antitoxin system</keyword>
<dbReference type="Proteomes" id="UP000247389">
    <property type="component" value="Unassembled WGS sequence"/>
</dbReference>
<keyword evidence="7" id="KW-0067">ATP-binding</keyword>
<reference evidence="11 15" key="3">
    <citation type="submission" date="2018-04" db="EMBL/GenBank/DDBJ databases">
        <title>Subsurface microbial communities from deep shales in Ohio and West Virginia, USA.</title>
        <authorList>
            <person name="Wrighton K."/>
        </authorList>
    </citation>
    <scope>NUCLEOTIDE SEQUENCE [LARGE SCALE GENOMIC DNA]</scope>
    <source>
        <strain evidence="11 15">MSL28</strain>
    </source>
</reference>
<feature type="domain" description="Polymerase nucleotidyl transferase" evidence="10">
    <location>
        <begin position="10"/>
        <end position="94"/>
    </location>
</feature>
<keyword evidence="5" id="KW-0479">Metal-binding</keyword>
<reference evidence="12 16" key="1">
    <citation type="submission" date="2016-10" db="EMBL/GenBank/DDBJ databases">
        <authorList>
            <person name="Varghese N."/>
            <person name="Submissions S."/>
        </authorList>
    </citation>
    <scope>NUCLEOTIDE SEQUENCE [LARGE SCALE GENOMIC DNA]</scope>
    <source>
        <strain evidence="12 16">WG10</strain>
    </source>
</reference>
<dbReference type="Gene3D" id="3.30.460.10">
    <property type="entry name" value="Beta Polymerase, domain 2"/>
    <property type="match status" value="1"/>
</dbReference>
<dbReference type="RefSeq" id="WP_089656223.1">
    <property type="nucleotide sequence ID" value="NZ_FMYT01000043.1"/>
</dbReference>
<dbReference type="GO" id="GO:0016779">
    <property type="term" value="F:nucleotidyltransferase activity"/>
    <property type="evidence" value="ECO:0007669"/>
    <property type="project" value="UniProtKB-KW"/>
</dbReference>
<comment type="cofactor">
    <cofactor evidence="1">
        <name>Mg(2+)</name>
        <dbReference type="ChEBI" id="CHEBI:18420"/>
    </cofactor>
</comment>
<evidence type="ECO:0000313" key="15">
    <source>
        <dbReference type="Proteomes" id="UP000247389"/>
    </source>
</evidence>
<dbReference type="Pfam" id="PF01909">
    <property type="entry name" value="NTP_transf_2"/>
    <property type="match status" value="1"/>
</dbReference>
<evidence type="ECO:0000256" key="9">
    <source>
        <dbReference type="ARBA" id="ARBA00038276"/>
    </source>
</evidence>
<dbReference type="Proteomes" id="UP000198945">
    <property type="component" value="Unassembled WGS sequence"/>
</dbReference>
<keyword evidence="4" id="KW-0548">Nucleotidyltransferase</keyword>
<proteinExistence type="inferred from homology"/>
<evidence type="ECO:0000256" key="1">
    <source>
        <dbReference type="ARBA" id="ARBA00001946"/>
    </source>
</evidence>
<evidence type="ECO:0000256" key="4">
    <source>
        <dbReference type="ARBA" id="ARBA00022695"/>
    </source>
</evidence>
<evidence type="ECO:0000256" key="2">
    <source>
        <dbReference type="ARBA" id="ARBA00022649"/>
    </source>
</evidence>
<evidence type="ECO:0000313" key="16">
    <source>
        <dbReference type="Proteomes" id="UP000324896"/>
    </source>
</evidence>
<dbReference type="Proteomes" id="UP000324896">
    <property type="component" value="Unassembled WGS sequence"/>
</dbReference>
<gene>
    <name evidence="11" type="ORF">C8C78_1579</name>
    <name evidence="12" type="ORF">SAMN04488597_14312</name>
    <name evidence="13" type="ORF">SAMN04515654_1518</name>
</gene>
<dbReference type="EMBL" id="QICM01000057">
    <property type="protein sequence ID" value="PXV60152.1"/>
    <property type="molecule type" value="Genomic_DNA"/>
</dbReference>
<evidence type="ECO:0000313" key="14">
    <source>
        <dbReference type="Proteomes" id="UP000198945"/>
    </source>
</evidence>
<comment type="similarity">
    <text evidence="9">Belongs to the MntA antitoxin family.</text>
</comment>
<evidence type="ECO:0000313" key="12">
    <source>
        <dbReference type="EMBL" id="SDD28056.1"/>
    </source>
</evidence>
<dbReference type="PANTHER" id="PTHR33571">
    <property type="entry name" value="SSL8005 PROTEIN"/>
    <property type="match status" value="1"/>
</dbReference>
<protein>
    <recommendedName>
        <fullName evidence="10">Polymerase nucleotidyl transferase domain-containing protein</fullName>
    </recommendedName>
</protein>
<reference evidence="13 14" key="2">
    <citation type="submission" date="2016-10" db="EMBL/GenBank/DDBJ databases">
        <authorList>
            <person name="de Groot N.N."/>
        </authorList>
    </citation>
    <scope>NUCLEOTIDE SEQUENCE [LARGE SCALE GENOMIC DNA]</scope>
    <source>
        <strain evidence="13 14">WG7</strain>
    </source>
</reference>